<feature type="binding site" evidence="6">
    <location>
        <position position="414"/>
    </location>
    <ligand>
        <name>D-dopa</name>
        <dbReference type="ChEBI" id="CHEBI:149689"/>
    </ligand>
</feature>
<feature type="binding site" evidence="6">
    <location>
        <begin position="61"/>
        <end position="62"/>
    </location>
    <ligand>
        <name>FAD</name>
        <dbReference type="ChEBI" id="CHEBI:57692"/>
    </ligand>
</feature>
<keyword evidence="3" id="KW-0285">Flavoprotein</keyword>
<dbReference type="InterPro" id="IPR006181">
    <property type="entry name" value="D-amino_acid_oxidase_CS"/>
</dbReference>
<dbReference type="EMBL" id="MU805943">
    <property type="protein sequence ID" value="KAJ3845017.1"/>
    <property type="molecule type" value="Genomic_DNA"/>
</dbReference>
<evidence type="ECO:0000313" key="9">
    <source>
        <dbReference type="Proteomes" id="UP001163846"/>
    </source>
</evidence>
<feature type="domain" description="FAD dependent oxidoreductase" evidence="7">
    <location>
        <begin position="17"/>
        <end position="424"/>
    </location>
</feature>
<feature type="binding site" evidence="6">
    <location>
        <position position="295"/>
    </location>
    <ligand>
        <name>D-dopa</name>
        <dbReference type="ChEBI" id="CHEBI:149689"/>
    </ligand>
</feature>
<gene>
    <name evidence="8" type="ORF">F5878DRAFT_655380</name>
</gene>
<organism evidence="8 9">
    <name type="scientific">Lentinula raphanica</name>
    <dbReference type="NCBI Taxonomy" id="153919"/>
    <lineage>
        <taxon>Eukaryota</taxon>
        <taxon>Fungi</taxon>
        <taxon>Dikarya</taxon>
        <taxon>Basidiomycota</taxon>
        <taxon>Agaricomycotina</taxon>
        <taxon>Agaricomycetes</taxon>
        <taxon>Agaricomycetidae</taxon>
        <taxon>Agaricales</taxon>
        <taxon>Marasmiineae</taxon>
        <taxon>Omphalotaceae</taxon>
        <taxon>Lentinula</taxon>
    </lineage>
</organism>
<keyword evidence="5" id="KW-0560">Oxidoreductase</keyword>
<keyword evidence="4 6" id="KW-0274">FAD</keyword>
<name>A0AA38PL97_9AGAR</name>
<dbReference type="PIRSF" id="PIRSF000189">
    <property type="entry name" value="D-aa_oxidase"/>
    <property type="match status" value="1"/>
</dbReference>
<dbReference type="InterPro" id="IPR023209">
    <property type="entry name" value="DAO"/>
</dbReference>
<dbReference type="Gene3D" id="3.40.50.720">
    <property type="entry name" value="NAD(P)-binding Rossmann-like Domain"/>
    <property type="match status" value="1"/>
</dbReference>
<evidence type="ECO:0000256" key="3">
    <source>
        <dbReference type="ARBA" id="ARBA00022630"/>
    </source>
</evidence>
<sequence>MTSAIIGLPSEKEFKHILVLGAGVVGLTTAISILESSSKYNYIVTILAPHLPTDPKSISYTSHWAGAHHVSHATGTGVTAPDANSSTSAVEHPDQLAIDQETFRTMWELSAQGNEAEKCFMRIEQVEYYHEEIPVDKDGGQVNHHLRWYPDFKVLPLSEIASSPLSLSAQDVRSGVSFTTLTIDTPVYLQYLYERFVDRGGRVLKGRVDDIQDLEGVQRALREARPITPNSTEFLAQIEALINCTGLGSLTLRGVIDNAVYPLRGQTVLLRAPWIKFGRTISSKGKEGQDDLWTYIIPRRSGNVIIGGIKTPNDTHPTPRPETTLDILRRGVRLCPELLQPPKSSDNMLDVTTQSYSIPSVDRLSDSDFLNLIEPLIVEVGCGLRPARKGGVRLEVDRIGSTGLPIIHNYGHSGSGFQSSWGSATRAWKLLEEVL</sequence>
<comment type="cofactor">
    <cofactor evidence="1 6">
        <name>FAD</name>
        <dbReference type="ChEBI" id="CHEBI:57692"/>
    </cofactor>
</comment>
<evidence type="ECO:0000259" key="7">
    <source>
        <dbReference type="Pfam" id="PF01266"/>
    </source>
</evidence>
<keyword evidence="9" id="KW-1185">Reference proteome</keyword>
<evidence type="ECO:0000256" key="1">
    <source>
        <dbReference type="ARBA" id="ARBA00001974"/>
    </source>
</evidence>
<dbReference type="GO" id="GO:0071949">
    <property type="term" value="F:FAD binding"/>
    <property type="evidence" value="ECO:0007669"/>
    <property type="project" value="InterPro"/>
</dbReference>
<dbReference type="Gene3D" id="3.30.9.10">
    <property type="entry name" value="D-Amino Acid Oxidase, subunit A, domain 2"/>
    <property type="match status" value="1"/>
</dbReference>
<comment type="similarity">
    <text evidence="2">Belongs to the DAMOX/DASOX family.</text>
</comment>
<feature type="binding site" evidence="6">
    <location>
        <position position="245"/>
    </location>
    <ligand>
        <name>FAD</name>
        <dbReference type="ChEBI" id="CHEBI:57692"/>
    </ligand>
</feature>
<dbReference type="GO" id="GO:0019478">
    <property type="term" value="P:D-amino acid catabolic process"/>
    <property type="evidence" value="ECO:0007669"/>
    <property type="project" value="TreeGrafter"/>
</dbReference>
<dbReference type="Pfam" id="PF01266">
    <property type="entry name" value="DAO"/>
    <property type="match status" value="1"/>
</dbReference>
<dbReference type="SUPFAM" id="SSF51971">
    <property type="entry name" value="Nucleotide-binding domain"/>
    <property type="match status" value="1"/>
</dbReference>
<evidence type="ECO:0000256" key="6">
    <source>
        <dbReference type="PIRSR" id="PIRSR000189-1"/>
    </source>
</evidence>
<dbReference type="AlphaFoldDB" id="A0AA38PL97"/>
<comment type="caution">
    <text evidence="8">The sequence shown here is derived from an EMBL/GenBank/DDBJ whole genome shotgun (WGS) entry which is preliminary data.</text>
</comment>
<reference evidence="8" key="1">
    <citation type="submission" date="2022-08" db="EMBL/GenBank/DDBJ databases">
        <authorList>
            <consortium name="DOE Joint Genome Institute"/>
            <person name="Min B."/>
            <person name="Riley R."/>
            <person name="Sierra-Patev S."/>
            <person name="Naranjo-Ortiz M."/>
            <person name="Looney B."/>
            <person name="Konkel Z."/>
            <person name="Slot J.C."/>
            <person name="Sakamoto Y."/>
            <person name="Steenwyk J.L."/>
            <person name="Rokas A."/>
            <person name="Carro J."/>
            <person name="Camarero S."/>
            <person name="Ferreira P."/>
            <person name="Molpeceres G."/>
            <person name="Ruiz-Duenas F.J."/>
            <person name="Serrano A."/>
            <person name="Henrissat B."/>
            <person name="Drula E."/>
            <person name="Hughes K.W."/>
            <person name="Mata J.L."/>
            <person name="Ishikawa N.K."/>
            <person name="Vargas-Isla R."/>
            <person name="Ushijima S."/>
            <person name="Smith C.A."/>
            <person name="Ahrendt S."/>
            <person name="Andreopoulos W."/>
            <person name="He G."/>
            <person name="Labutti K."/>
            <person name="Lipzen A."/>
            <person name="Ng V."/>
            <person name="Sandor L."/>
            <person name="Barry K."/>
            <person name="Martinez A.T."/>
            <person name="Xiao Y."/>
            <person name="Gibbons J.G."/>
            <person name="Terashima K."/>
            <person name="Hibbett D.S."/>
            <person name="Grigoriev I.V."/>
        </authorList>
    </citation>
    <scope>NUCLEOTIDE SEQUENCE</scope>
    <source>
        <strain evidence="8">TFB9207</strain>
    </source>
</reference>
<evidence type="ECO:0000256" key="2">
    <source>
        <dbReference type="ARBA" id="ARBA00006730"/>
    </source>
</evidence>
<protein>
    <submittedName>
        <fullName evidence="8">D-amino-acid oxidase</fullName>
    </submittedName>
</protein>
<dbReference type="GO" id="GO:0005737">
    <property type="term" value="C:cytoplasm"/>
    <property type="evidence" value="ECO:0007669"/>
    <property type="project" value="TreeGrafter"/>
</dbReference>
<dbReference type="PANTHER" id="PTHR11530:SF11">
    <property type="entry name" value="D-ASPARTATE OXIDASE"/>
    <property type="match status" value="1"/>
</dbReference>
<dbReference type="GO" id="GO:0003884">
    <property type="term" value="F:D-amino-acid oxidase activity"/>
    <property type="evidence" value="ECO:0007669"/>
    <property type="project" value="InterPro"/>
</dbReference>
<dbReference type="SUPFAM" id="SSF54373">
    <property type="entry name" value="FAD-linked reductases, C-terminal domain"/>
    <property type="match status" value="1"/>
</dbReference>
<dbReference type="PANTHER" id="PTHR11530">
    <property type="entry name" value="D-AMINO ACID OXIDASE"/>
    <property type="match status" value="1"/>
</dbReference>
<proteinExistence type="inferred from homology"/>
<evidence type="ECO:0000313" key="8">
    <source>
        <dbReference type="EMBL" id="KAJ3845017.1"/>
    </source>
</evidence>
<evidence type="ECO:0000256" key="5">
    <source>
        <dbReference type="ARBA" id="ARBA00023002"/>
    </source>
</evidence>
<dbReference type="Proteomes" id="UP001163846">
    <property type="component" value="Unassembled WGS sequence"/>
</dbReference>
<evidence type="ECO:0000256" key="4">
    <source>
        <dbReference type="ARBA" id="ARBA00022827"/>
    </source>
</evidence>
<accession>A0AA38PL97</accession>
<dbReference type="PROSITE" id="PS00677">
    <property type="entry name" value="DAO"/>
    <property type="match status" value="1"/>
</dbReference>
<dbReference type="InterPro" id="IPR006076">
    <property type="entry name" value="FAD-dep_OxRdtase"/>
</dbReference>
<feature type="binding site" evidence="6">
    <location>
        <position position="385"/>
    </location>
    <ligand>
        <name>D-dopa</name>
        <dbReference type="ChEBI" id="CHEBI:149689"/>
    </ligand>
</feature>